<keyword evidence="3" id="KW-1185">Reference proteome</keyword>
<dbReference type="InterPro" id="IPR003439">
    <property type="entry name" value="ABC_transporter-like_ATP-bd"/>
</dbReference>
<feature type="domain" description="ABC transporter" evidence="1">
    <location>
        <begin position="6"/>
        <end position="108"/>
    </location>
</feature>
<evidence type="ECO:0000259" key="1">
    <source>
        <dbReference type="Pfam" id="PF00005"/>
    </source>
</evidence>
<comment type="caution">
    <text evidence="2">The sequence shown here is derived from an EMBL/GenBank/DDBJ whole genome shotgun (WGS) entry which is preliminary data.</text>
</comment>
<dbReference type="EMBL" id="CAJVPY010017027">
    <property type="protein sequence ID" value="CAG8759970.1"/>
    <property type="molecule type" value="Genomic_DNA"/>
</dbReference>
<dbReference type="SUPFAM" id="SSF52540">
    <property type="entry name" value="P-loop containing nucleoside triphosphate hydrolases"/>
    <property type="match status" value="1"/>
</dbReference>
<dbReference type="InterPro" id="IPR027417">
    <property type="entry name" value="P-loop_NTPase"/>
</dbReference>
<proteinExistence type="predicted"/>
<name>A0A9N9NQ80_9GLOM</name>
<dbReference type="Pfam" id="PF00005">
    <property type="entry name" value="ABC_tran"/>
    <property type="match status" value="1"/>
</dbReference>
<evidence type="ECO:0000313" key="3">
    <source>
        <dbReference type="Proteomes" id="UP000789405"/>
    </source>
</evidence>
<reference evidence="2" key="1">
    <citation type="submission" date="2021-06" db="EMBL/GenBank/DDBJ databases">
        <authorList>
            <person name="Kallberg Y."/>
            <person name="Tangrot J."/>
            <person name="Rosling A."/>
        </authorList>
    </citation>
    <scope>NUCLEOTIDE SEQUENCE</scope>
    <source>
        <strain evidence="2">MA453B</strain>
    </source>
</reference>
<evidence type="ECO:0000313" key="2">
    <source>
        <dbReference type="EMBL" id="CAG8759970.1"/>
    </source>
</evidence>
<dbReference type="GO" id="GO:0016887">
    <property type="term" value="F:ATP hydrolysis activity"/>
    <property type="evidence" value="ECO:0007669"/>
    <property type="project" value="InterPro"/>
</dbReference>
<dbReference type="GO" id="GO:0005524">
    <property type="term" value="F:ATP binding"/>
    <property type="evidence" value="ECO:0007669"/>
    <property type="project" value="InterPro"/>
</dbReference>
<organism evidence="2 3">
    <name type="scientific">Dentiscutata erythropus</name>
    <dbReference type="NCBI Taxonomy" id="1348616"/>
    <lineage>
        <taxon>Eukaryota</taxon>
        <taxon>Fungi</taxon>
        <taxon>Fungi incertae sedis</taxon>
        <taxon>Mucoromycota</taxon>
        <taxon>Glomeromycotina</taxon>
        <taxon>Glomeromycetes</taxon>
        <taxon>Diversisporales</taxon>
        <taxon>Gigasporaceae</taxon>
        <taxon>Dentiscutata</taxon>
    </lineage>
</organism>
<dbReference type="Proteomes" id="UP000789405">
    <property type="component" value="Unassembled WGS sequence"/>
</dbReference>
<accession>A0A9N9NQ80</accession>
<sequence>MVEIRNILLIGSAGKGKSTLANVLTETNEFEESEGRIHGTKESKSKEFEYEGIKYQEEIEAFNLLSKVIFDDKETKKFSEQLAHTKIIYVDNPPAKGRYLSISKGSREESRKKLLTHLKTWQE</sequence>
<dbReference type="AlphaFoldDB" id="A0A9N9NQ80"/>
<feature type="non-terminal residue" evidence="2">
    <location>
        <position position="123"/>
    </location>
</feature>
<protein>
    <submittedName>
        <fullName evidence="2">4152_t:CDS:1</fullName>
    </submittedName>
</protein>
<gene>
    <name evidence="2" type="ORF">DERYTH_LOCUS17726</name>
</gene>
<dbReference type="OrthoDB" id="2319523at2759"/>
<dbReference type="Gene3D" id="3.40.50.300">
    <property type="entry name" value="P-loop containing nucleotide triphosphate hydrolases"/>
    <property type="match status" value="1"/>
</dbReference>